<reference evidence="17" key="1">
    <citation type="journal article" date="2022" name="bioRxiv">
        <title>Sequencing and chromosome-scale assembly of the giantPleurodeles waltlgenome.</title>
        <authorList>
            <person name="Brown T."/>
            <person name="Elewa A."/>
            <person name="Iarovenko S."/>
            <person name="Subramanian E."/>
            <person name="Araus A.J."/>
            <person name="Petzold A."/>
            <person name="Susuki M."/>
            <person name="Suzuki K.-i.T."/>
            <person name="Hayashi T."/>
            <person name="Toyoda A."/>
            <person name="Oliveira C."/>
            <person name="Osipova E."/>
            <person name="Leigh N.D."/>
            <person name="Simon A."/>
            <person name="Yun M.H."/>
        </authorList>
    </citation>
    <scope>NUCLEOTIDE SEQUENCE</scope>
    <source>
        <strain evidence="17">20211129_DDA</strain>
        <tissue evidence="17">Liver</tissue>
    </source>
</reference>
<dbReference type="GO" id="GO:0031902">
    <property type="term" value="C:late endosome membrane"/>
    <property type="evidence" value="ECO:0007669"/>
    <property type="project" value="UniProtKB-SubCell"/>
</dbReference>
<dbReference type="PROSITE" id="PS51498">
    <property type="entry name" value="MABP"/>
    <property type="match status" value="1"/>
</dbReference>
<feature type="compositionally biased region" description="Basic and acidic residues" evidence="14">
    <location>
        <begin position="317"/>
        <end position="326"/>
    </location>
</feature>
<dbReference type="PANTHER" id="PTHR31612:SF2">
    <property type="entry name" value="MULTIVESICULAR BODY SUBUNIT 12A"/>
    <property type="match status" value="1"/>
</dbReference>
<evidence type="ECO:0000256" key="1">
    <source>
        <dbReference type="ARBA" id="ARBA00004496"/>
    </source>
</evidence>
<dbReference type="GO" id="GO:0019075">
    <property type="term" value="P:virus maturation"/>
    <property type="evidence" value="ECO:0007669"/>
    <property type="project" value="TreeGrafter"/>
</dbReference>
<evidence type="ECO:0000256" key="11">
    <source>
        <dbReference type="ARBA" id="ARBA00033002"/>
    </source>
</evidence>
<dbReference type="Pfam" id="PF10240">
    <property type="entry name" value="DUF2464"/>
    <property type="match status" value="1"/>
</dbReference>
<dbReference type="PANTHER" id="PTHR31612">
    <property type="entry name" value="MULTIVESICULAR BODY SUBUNIT 12A"/>
    <property type="match status" value="1"/>
</dbReference>
<comment type="function">
    <text evidence="13">Component of the ESCRT-I complex, a regulator of vesicular trafficking process. Required for the sorting of endocytic ubiquitinated cargos into multivesicular bodies.</text>
</comment>
<dbReference type="AlphaFoldDB" id="A0AAV7T873"/>
<feature type="domain" description="UMA" evidence="15">
    <location>
        <begin position="214"/>
        <end position="265"/>
    </location>
</feature>
<evidence type="ECO:0000256" key="14">
    <source>
        <dbReference type="SAM" id="MobiDB-lite"/>
    </source>
</evidence>
<evidence type="ECO:0000256" key="12">
    <source>
        <dbReference type="ARBA" id="ARBA00033024"/>
    </source>
</evidence>
<comment type="caution">
    <text evidence="17">The sequence shown here is derived from an EMBL/GenBank/DDBJ whole genome shotgun (WGS) entry which is preliminary data.</text>
</comment>
<keyword evidence="18" id="KW-1185">Reference proteome</keyword>
<evidence type="ECO:0000256" key="13">
    <source>
        <dbReference type="ARBA" id="ARBA00053101"/>
    </source>
</evidence>
<dbReference type="EMBL" id="JANPWB010000007">
    <property type="protein sequence ID" value="KAJ1172744.1"/>
    <property type="molecule type" value="Genomic_DNA"/>
</dbReference>
<proteinExistence type="inferred from homology"/>
<evidence type="ECO:0000256" key="7">
    <source>
        <dbReference type="ARBA" id="ARBA00022753"/>
    </source>
</evidence>
<dbReference type="Proteomes" id="UP001066276">
    <property type="component" value="Chromosome 4_1"/>
</dbReference>
<dbReference type="GO" id="GO:0017124">
    <property type="term" value="F:SH3 domain binding"/>
    <property type="evidence" value="ECO:0007669"/>
    <property type="project" value="UniProtKB-KW"/>
</dbReference>
<comment type="subcellular location">
    <subcellularLocation>
        <location evidence="1">Cytoplasm</location>
    </subcellularLocation>
    <subcellularLocation>
        <location evidence="2">Late endosome membrane</location>
        <topology evidence="2">Peripheral membrane protein</topology>
    </subcellularLocation>
</comment>
<dbReference type="GO" id="GO:0015031">
    <property type="term" value="P:protein transport"/>
    <property type="evidence" value="ECO:0007669"/>
    <property type="project" value="UniProtKB-KW"/>
</dbReference>
<dbReference type="GO" id="GO:0042058">
    <property type="term" value="P:regulation of epidermal growth factor receptor signaling pathway"/>
    <property type="evidence" value="ECO:0007669"/>
    <property type="project" value="TreeGrafter"/>
</dbReference>
<evidence type="ECO:0000259" key="16">
    <source>
        <dbReference type="PROSITE" id="PS51498"/>
    </source>
</evidence>
<name>A0AAV7T873_PLEWA</name>
<organism evidence="17 18">
    <name type="scientific">Pleurodeles waltl</name>
    <name type="common">Iberian ribbed newt</name>
    <dbReference type="NCBI Taxonomy" id="8319"/>
    <lineage>
        <taxon>Eukaryota</taxon>
        <taxon>Metazoa</taxon>
        <taxon>Chordata</taxon>
        <taxon>Craniata</taxon>
        <taxon>Vertebrata</taxon>
        <taxon>Euteleostomi</taxon>
        <taxon>Amphibia</taxon>
        <taxon>Batrachia</taxon>
        <taxon>Caudata</taxon>
        <taxon>Salamandroidea</taxon>
        <taxon>Salamandridae</taxon>
        <taxon>Pleurodelinae</taxon>
        <taxon>Pleurodeles</taxon>
    </lineage>
</organism>
<dbReference type="GO" id="GO:0046755">
    <property type="term" value="P:viral budding"/>
    <property type="evidence" value="ECO:0007669"/>
    <property type="project" value="TreeGrafter"/>
</dbReference>
<feature type="region of interest" description="Disordered" evidence="14">
    <location>
        <begin position="158"/>
        <end position="197"/>
    </location>
</feature>
<evidence type="ECO:0000313" key="17">
    <source>
        <dbReference type="EMBL" id="KAJ1172744.1"/>
    </source>
</evidence>
<evidence type="ECO:0000313" key="18">
    <source>
        <dbReference type="Proteomes" id="UP001066276"/>
    </source>
</evidence>
<evidence type="ECO:0000256" key="2">
    <source>
        <dbReference type="ARBA" id="ARBA00004633"/>
    </source>
</evidence>
<evidence type="ECO:0000256" key="4">
    <source>
        <dbReference type="ARBA" id="ARBA00017653"/>
    </source>
</evidence>
<dbReference type="InterPro" id="IPR023340">
    <property type="entry name" value="UMA"/>
</dbReference>
<keyword evidence="5" id="KW-0813">Transport</keyword>
<evidence type="ECO:0000256" key="3">
    <source>
        <dbReference type="ARBA" id="ARBA00010432"/>
    </source>
</evidence>
<feature type="domain" description="MABP" evidence="16">
    <location>
        <begin position="6"/>
        <end position="146"/>
    </location>
</feature>
<keyword evidence="6" id="KW-0963">Cytoplasm</keyword>
<keyword evidence="10" id="KW-0472">Membrane</keyword>
<dbReference type="GO" id="GO:0032510">
    <property type="term" value="P:endosome to lysosome transport via multivesicular body sorting pathway"/>
    <property type="evidence" value="ECO:0007669"/>
    <property type="project" value="TreeGrafter"/>
</dbReference>
<dbReference type="InterPro" id="IPR023341">
    <property type="entry name" value="MABP"/>
</dbReference>
<keyword evidence="8" id="KW-0653">Protein transport</keyword>
<dbReference type="Gene3D" id="2.100.10.50">
    <property type="match status" value="1"/>
</dbReference>
<dbReference type="InterPro" id="IPR018798">
    <property type="entry name" value="MVB12A/B"/>
</dbReference>
<dbReference type="FunFam" id="2.100.10.50:FF:000002">
    <property type="entry name" value="Multivesicular body subunit 12B"/>
    <property type="match status" value="1"/>
</dbReference>
<dbReference type="InterPro" id="IPR040335">
    <property type="entry name" value="MVB12A"/>
</dbReference>
<dbReference type="GO" id="GO:0032801">
    <property type="term" value="P:receptor catabolic process"/>
    <property type="evidence" value="ECO:0007669"/>
    <property type="project" value="TreeGrafter"/>
</dbReference>
<evidence type="ECO:0000256" key="6">
    <source>
        <dbReference type="ARBA" id="ARBA00022490"/>
    </source>
</evidence>
<keyword evidence="7" id="KW-0967">Endosome</keyword>
<protein>
    <recommendedName>
        <fullName evidence="4">Multivesicular body subunit 12A</fullName>
    </recommendedName>
    <alternativeName>
        <fullName evidence="12">ESCRT-I complex subunit MVB12A</fullName>
    </alternativeName>
    <alternativeName>
        <fullName evidence="11">Protein FAM125A</fullName>
    </alternativeName>
</protein>
<comment type="similarity">
    <text evidence="3">Belongs to the MVB12 family.</text>
</comment>
<dbReference type="GO" id="GO:0005829">
    <property type="term" value="C:cytosol"/>
    <property type="evidence" value="ECO:0007669"/>
    <property type="project" value="TreeGrafter"/>
</dbReference>
<sequence length="343" mass="37273">MAETDSRPVTGVAWTSNSTTCAKDFNVISSTVEGTSANFGKGFGQKSGYFLSVSLAQSGENVVTDIQILSERSPLPGGYTYIGEFLEPKTSVSKKKRICVKLLPLGASDMAVFDIKLTSSKSKQSVPQFMRVGDINGFVIWCKKDKVAVPKPLPKPRSVSLDMRGLSLEGSDSTGTQPRRTSSAMPERPNMKQATLERSNSVYDATNIYGITAMDGVPFALHPRFENKNISPNVWSSAFLELQIKTLSDIENEYNYGFVVERTAAARLPPNEGNLDGVTGKTGADAEYPLGTPSARVYLRLERPDGREEPREDLEEKEPAWEERGGSHGGAESLSEGSRAGDD</sequence>
<feature type="region of interest" description="Disordered" evidence="14">
    <location>
        <begin position="271"/>
        <end position="343"/>
    </location>
</feature>
<accession>A0AAV7T873</accession>
<dbReference type="PROSITE" id="PS51497">
    <property type="entry name" value="UMA"/>
    <property type="match status" value="1"/>
</dbReference>
<evidence type="ECO:0000259" key="15">
    <source>
        <dbReference type="PROSITE" id="PS51497"/>
    </source>
</evidence>
<keyword evidence="9" id="KW-0729">SH3-binding</keyword>
<evidence type="ECO:0000256" key="8">
    <source>
        <dbReference type="ARBA" id="ARBA00022927"/>
    </source>
</evidence>
<evidence type="ECO:0000256" key="5">
    <source>
        <dbReference type="ARBA" id="ARBA00022448"/>
    </source>
</evidence>
<feature type="compositionally biased region" description="Polar residues" evidence="14">
    <location>
        <begin position="170"/>
        <end position="184"/>
    </location>
</feature>
<evidence type="ECO:0000256" key="10">
    <source>
        <dbReference type="ARBA" id="ARBA00023136"/>
    </source>
</evidence>
<dbReference type="GO" id="GO:0000813">
    <property type="term" value="C:ESCRT I complex"/>
    <property type="evidence" value="ECO:0007669"/>
    <property type="project" value="InterPro"/>
</dbReference>
<feature type="compositionally biased region" description="Basic and acidic residues" evidence="14">
    <location>
        <begin position="299"/>
        <end position="310"/>
    </location>
</feature>
<evidence type="ECO:0000256" key="9">
    <source>
        <dbReference type="ARBA" id="ARBA00023036"/>
    </source>
</evidence>
<gene>
    <name evidence="17" type="ORF">NDU88_004586</name>
</gene>